<dbReference type="OrthoDB" id="4196734at2759"/>
<dbReference type="STRING" id="1447883.A0A2B7Z4T4"/>
<sequence>MNLENQLTPHVLLSLKPRELVAHLRDLATTPQQFDAISSQLLRSVYNGSIPPVIFNEWLPQALRHSPGLIRQLLLDRHSRYVRRAAIKALQRMMTRERCRKHVCDAIGGLEGLKEIFNTGGIREARELSKVIGQRRDIWESGGQSLIDDLMLALIPSIIPAVDKADSPRDESLKRPLLEDLMPLFGACSESFIAKLLSRPLPESLDTSVTLRRLSKSHADFLRKLAAGRIESLRESDARVQVLKSCLHELISSTALYQPEDTPMEVLPLEPPPMLFLKDLLSCVIAKGPLMENISTQTILQHVEGVAKYAARRRTPFNNILVLLQLGLSAAQTQERMSRGTLRNVRFLVLVAKLWSVAAFPEDYLDISILPAARQRKLRHPSRPRPDHHNALEEMLLSIIRSTPEKLVRESTLHKELDLLHASLLTSRDFAPSAQLPFIKLLCRHLPGVSIDLDDTLVINDQRMRAITWRYKLLNTLPVCDAEWLFDIVTNVTGAENPITYDSDYSWPRQGEEDLTWYCEGLMKVQWASEDPKNDGQSEIAAKLLQNVQQRAVRSRVADDRLTWAECAVDVAVSSKSVDLLNTVSIWARRFLRDPVVGPGIAQKLTNPSAATVLSCVYLPQSRRPSSISSLSALVQNANSLVSYHIETALLCLREPGSQHRGYFGFRIFLEQILSARISGVKQYHKLGLVSQADLVKVLLDPFILLLLEYEAIGIAEENRELSWDKVDGPCYDLSHPNSPDAQVLRLLDNYAKRRDELWQDERRKREPAVTTLNKGWPIGLPVQHLLPSEEWAKAAVADEANAPFVSSRIKDIVFASRDVLLSEVPSEKHAIARFVDRMNFAVETYVYRYGAKKAEAELWKVCSHHFPDSASVSDDLEALRLFFVDFSQDHHMPKVTHRLDPVTQLSMPWAEADSSITSGPLEWDPRPNAERDIDKPQHATLLQSRLSAMWFEHNMFAPFFQPGLSSLDGDTERLDLWMVDTEGQPQENREALALSSALFLDTLTTQPTSLLSKPFPEGTYHPRYPGMYLDYEFLSAASKKGRFSSRALYKLRKYVRLMPPTLLRDLAQSLFRTLGELPTTSPKYAEVTEATFELISILSLSDCPQIAVELGLSVVEQMPDASAWHRRVISPRLGKLLCFEDAENMMKQFATIVLRSLQESKDRTAAPQPADKETASGPDQPTKAIVKITTIKLLAQLLGDVNFVSVRTALDLLHSLFQASHHIDVRAVVIASLLNIFQRSSILGNDVGQKVYATLTSISEIAAGPNERFHISEDSWLEAEQGGELPVVGRERPLLDLFIKDAKKLVPQKFHESYVSDVVLPLLDKSAGLHSRWMRIFLSRVELSAEEAEVVEFGPFANDAVNNVLTQWNPYLPKDYLIRHRKLAFTYRDCCKLQGIDQKLKDKNKQWKATDAGQHWQSWFKYHQNFRVFDSLKQDFKGDRKPHSAGCISDQDVVDEYCQRAAIVFRDPISFQGESVQVTLEPAKSAFAGLVGPSTASRSSAARTRYRSIVEKMVGDIEAIRTPEWSANPERSPPVLLRRVLVQSYVLPFPQLQPVWDRGDKFIARVTELLEECAQSPSANRDFEYLEAIVPHVLHGDIITCALGVGNGPVEEHNSLAGCLKVQFASCLLKRLYSVDAKKNQRVKELAKKWKTSPNEYVRNVAWGMDVFD</sequence>
<dbReference type="Proteomes" id="UP000224634">
    <property type="component" value="Unassembled WGS sequence"/>
</dbReference>
<evidence type="ECO:0000313" key="1">
    <source>
        <dbReference type="EMBL" id="PGH28138.1"/>
    </source>
</evidence>
<gene>
    <name evidence="1" type="ORF">AJ80_00028</name>
</gene>
<dbReference type="InterPro" id="IPR016024">
    <property type="entry name" value="ARM-type_fold"/>
</dbReference>
<proteinExistence type="predicted"/>
<dbReference type="EMBL" id="PDNA01000001">
    <property type="protein sequence ID" value="PGH28138.1"/>
    <property type="molecule type" value="Genomic_DNA"/>
</dbReference>
<keyword evidence="2" id="KW-1185">Reference proteome</keyword>
<accession>A0A2B7Z4T4</accession>
<organism evidence="1 2">
    <name type="scientific">Polytolypa hystricis (strain UAMH7299)</name>
    <dbReference type="NCBI Taxonomy" id="1447883"/>
    <lineage>
        <taxon>Eukaryota</taxon>
        <taxon>Fungi</taxon>
        <taxon>Dikarya</taxon>
        <taxon>Ascomycota</taxon>
        <taxon>Pezizomycotina</taxon>
        <taxon>Eurotiomycetes</taxon>
        <taxon>Eurotiomycetidae</taxon>
        <taxon>Onygenales</taxon>
        <taxon>Onygenales incertae sedis</taxon>
        <taxon>Polytolypa</taxon>
    </lineage>
</organism>
<evidence type="ECO:0000313" key="2">
    <source>
        <dbReference type="Proteomes" id="UP000224634"/>
    </source>
</evidence>
<comment type="caution">
    <text evidence="1">The sequence shown here is derived from an EMBL/GenBank/DDBJ whole genome shotgun (WGS) entry which is preliminary data.</text>
</comment>
<name>A0A2B7Z4T4_POLH7</name>
<dbReference type="SUPFAM" id="SSF48371">
    <property type="entry name" value="ARM repeat"/>
    <property type="match status" value="1"/>
</dbReference>
<protein>
    <submittedName>
        <fullName evidence="1">Uncharacterized protein</fullName>
    </submittedName>
</protein>
<reference evidence="1 2" key="1">
    <citation type="submission" date="2017-10" db="EMBL/GenBank/DDBJ databases">
        <title>Comparative genomics in systemic dimorphic fungi from Ajellomycetaceae.</title>
        <authorList>
            <person name="Munoz J.F."/>
            <person name="Mcewen J.G."/>
            <person name="Clay O.K."/>
            <person name="Cuomo C.A."/>
        </authorList>
    </citation>
    <scope>NUCLEOTIDE SEQUENCE [LARGE SCALE GENOMIC DNA]</scope>
    <source>
        <strain evidence="1 2">UAMH7299</strain>
    </source>
</reference>